<accession>A0A316YJI3</accession>
<feature type="transmembrane region" description="Helical" evidence="10">
    <location>
        <begin position="308"/>
        <end position="331"/>
    </location>
</feature>
<name>A0A316YJI3_9BASI</name>
<dbReference type="InterPro" id="IPR005828">
    <property type="entry name" value="MFS_sugar_transport-like"/>
</dbReference>
<feature type="transmembrane region" description="Helical" evidence="10">
    <location>
        <begin position="57"/>
        <end position="81"/>
    </location>
</feature>
<dbReference type="PROSITE" id="PS00217">
    <property type="entry name" value="SUGAR_TRANSPORT_2"/>
    <property type="match status" value="1"/>
</dbReference>
<organism evidence="12 13">
    <name type="scientific">Acaromyces ingoldii</name>
    <dbReference type="NCBI Taxonomy" id="215250"/>
    <lineage>
        <taxon>Eukaryota</taxon>
        <taxon>Fungi</taxon>
        <taxon>Dikarya</taxon>
        <taxon>Basidiomycota</taxon>
        <taxon>Ustilaginomycotina</taxon>
        <taxon>Exobasidiomycetes</taxon>
        <taxon>Exobasidiales</taxon>
        <taxon>Cryptobasidiaceae</taxon>
        <taxon>Acaromyces</taxon>
    </lineage>
</organism>
<feature type="domain" description="Major facilitator superfamily (MFS) profile" evidence="11">
    <location>
        <begin position="15"/>
        <end position="465"/>
    </location>
</feature>
<evidence type="ECO:0000256" key="4">
    <source>
        <dbReference type="ARBA" id="ARBA00022692"/>
    </source>
</evidence>
<dbReference type="InterPro" id="IPR050360">
    <property type="entry name" value="MFS_Sugar_Transporters"/>
</dbReference>
<keyword evidence="4 10" id="KW-0812">Transmembrane</keyword>
<evidence type="ECO:0000256" key="2">
    <source>
        <dbReference type="ARBA" id="ARBA00010992"/>
    </source>
</evidence>
<dbReference type="Proteomes" id="UP000245768">
    <property type="component" value="Unassembled WGS sequence"/>
</dbReference>
<dbReference type="PRINTS" id="PR00171">
    <property type="entry name" value="SUGRTRNSPORT"/>
</dbReference>
<comment type="catalytic activity">
    <reaction evidence="7">
        <text>myo-inositol(out) + H(+)(out) = myo-inositol(in) + H(+)(in)</text>
        <dbReference type="Rhea" id="RHEA:60364"/>
        <dbReference type="ChEBI" id="CHEBI:15378"/>
        <dbReference type="ChEBI" id="CHEBI:17268"/>
    </reaction>
</comment>
<dbReference type="AlphaFoldDB" id="A0A316YJI3"/>
<dbReference type="PANTHER" id="PTHR48022">
    <property type="entry name" value="PLASTIDIC GLUCOSE TRANSPORTER 4"/>
    <property type="match status" value="1"/>
</dbReference>
<feature type="transmembrane region" description="Helical" evidence="10">
    <location>
        <begin position="12"/>
        <end position="37"/>
    </location>
</feature>
<evidence type="ECO:0000256" key="1">
    <source>
        <dbReference type="ARBA" id="ARBA00004141"/>
    </source>
</evidence>
<dbReference type="InterPro" id="IPR020846">
    <property type="entry name" value="MFS_dom"/>
</dbReference>
<evidence type="ECO:0000313" key="13">
    <source>
        <dbReference type="Proteomes" id="UP000245768"/>
    </source>
</evidence>
<dbReference type="PROSITE" id="PS00216">
    <property type="entry name" value="SUGAR_TRANSPORT_1"/>
    <property type="match status" value="1"/>
</dbReference>
<feature type="transmembrane region" description="Helical" evidence="10">
    <location>
        <begin position="442"/>
        <end position="461"/>
    </location>
</feature>
<evidence type="ECO:0000256" key="8">
    <source>
        <dbReference type="RuleBase" id="RU003346"/>
    </source>
</evidence>
<dbReference type="GeneID" id="37044564"/>
<feature type="transmembrane region" description="Helical" evidence="10">
    <location>
        <begin position="338"/>
        <end position="358"/>
    </location>
</feature>
<feature type="transmembrane region" description="Helical" evidence="10">
    <location>
        <begin position="378"/>
        <end position="400"/>
    </location>
</feature>
<dbReference type="SUPFAM" id="SSF103473">
    <property type="entry name" value="MFS general substrate transporter"/>
    <property type="match status" value="1"/>
</dbReference>
<dbReference type="STRING" id="215250.A0A316YJI3"/>
<keyword evidence="3 8" id="KW-0813">Transport</keyword>
<dbReference type="PANTHER" id="PTHR48022:SF23">
    <property type="entry name" value="MAJOR FACILITATOR SUPERFAMILY (MFS) PROFILE DOMAIN-CONTAINING PROTEIN"/>
    <property type="match status" value="1"/>
</dbReference>
<feature type="transmembrane region" description="Helical" evidence="10">
    <location>
        <begin position="113"/>
        <end position="137"/>
    </location>
</feature>
<dbReference type="InterPro" id="IPR036259">
    <property type="entry name" value="MFS_trans_sf"/>
</dbReference>
<evidence type="ECO:0000313" key="12">
    <source>
        <dbReference type="EMBL" id="PWN87885.1"/>
    </source>
</evidence>
<evidence type="ECO:0000256" key="10">
    <source>
        <dbReference type="SAM" id="Phobius"/>
    </source>
</evidence>
<dbReference type="RefSeq" id="XP_025375083.1">
    <property type="nucleotide sequence ID" value="XM_025522648.1"/>
</dbReference>
<dbReference type="InParanoid" id="A0A316YJI3"/>
<feature type="transmembrane region" description="Helical" evidence="10">
    <location>
        <begin position="88"/>
        <end position="107"/>
    </location>
</feature>
<feature type="transmembrane region" description="Helical" evidence="10">
    <location>
        <begin position="149"/>
        <end position="167"/>
    </location>
</feature>
<dbReference type="OrthoDB" id="508119at2759"/>
<evidence type="ECO:0000259" key="11">
    <source>
        <dbReference type="PROSITE" id="PS50850"/>
    </source>
</evidence>
<evidence type="ECO:0000256" key="5">
    <source>
        <dbReference type="ARBA" id="ARBA00022989"/>
    </source>
</evidence>
<dbReference type="PROSITE" id="PS50850">
    <property type="entry name" value="MFS"/>
    <property type="match status" value="1"/>
</dbReference>
<protein>
    <submittedName>
        <fullName evidence="12">Sugar transporter</fullName>
    </submittedName>
</protein>
<dbReference type="GO" id="GO:0016020">
    <property type="term" value="C:membrane"/>
    <property type="evidence" value="ECO:0007669"/>
    <property type="project" value="UniProtKB-SubCell"/>
</dbReference>
<dbReference type="Gene3D" id="1.20.1250.20">
    <property type="entry name" value="MFS general substrate transporter like domains"/>
    <property type="match status" value="1"/>
</dbReference>
<proteinExistence type="inferred from homology"/>
<comment type="similarity">
    <text evidence="2 8">Belongs to the major facilitator superfamily. Sugar transporter (TC 2.A.1.1) family.</text>
</comment>
<dbReference type="NCBIfam" id="TIGR00879">
    <property type="entry name" value="SP"/>
    <property type="match status" value="1"/>
</dbReference>
<reference evidence="12 13" key="1">
    <citation type="journal article" date="2018" name="Mol. Biol. Evol.">
        <title>Broad Genomic Sampling Reveals a Smut Pathogenic Ancestry of the Fungal Clade Ustilaginomycotina.</title>
        <authorList>
            <person name="Kijpornyongpan T."/>
            <person name="Mondo S.J."/>
            <person name="Barry K."/>
            <person name="Sandor L."/>
            <person name="Lee J."/>
            <person name="Lipzen A."/>
            <person name="Pangilinan J."/>
            <person name="LaButti K."/>
            <person name="Hainaut M."/>
            <person name="Henrissat B."/>
            <person name="Grigoriev I.V."/>
            <person name="Spatafora J.W."/>
            <person name="Aime M.C."/>
        </authorList>
    </citation>
    <scope>NUCLEOTIDE SEQUENCE [LARGE SCALE GENOMIC DNA]</scope>
    <source>
        <strain evidence="12 13">MCA 4198</strain>
    </source>
</reference>
<dbReference type="EMBL" id="KZ819639">
    <property type="protein sequence ID" value="PWN87885.1"/>
    <property type="molecule type" value="Genomic_DNA"/>
</dbReference>
<dbReference type="InterPro" id="IPR005829">
    <property type="entry name" value="Sugar_transporter_CS"/>
</dbReference>
<feature type="transmembrane region" description="Helical" evidence="10">
    <location>
        <begin position="187"/>
        <end position="204"/>
    </location>
</feature>
<keyword evidence="5 10" id="KW-1133">Transmembrane helix</keyword>
<dbReference type="GO" id="GO:0005351">
    <property type="term" value="F:carbohydrate:proton symporter activity"/>
    <property type="evidence" value="ECO:0007669"/>
    <property type="project" value="TreeGrafter"/>
</dbReference>
<evidence type="ECO:0000256" key="6">
    <source>
        <dbReference type="ARBA" id="ARBA00023136"/>
    </source>
</evidence>
<keyword evidence="6 10" id="KW-0472">Membrane</keyword>
<comment type="subcellular location">
    <subcellularLocation>
        <location evidence="1">Membrane</location>
        <topology evidence="1">Multi-pass membrane protein</topology>
    </subcellularLocation>
</comment>
<feature type="transmembrane region" description="Helical" evidence="10">
    <location>
        <begin position="267"/>
        <end position="284"/>
    </location>
</feature>
<sequence>MASAPTFINLHVYFLALVAYCGIFLFGWETGVAGGVVSQPGFRTAFRVPNTKKAHDAVSANVVSVLQAGAFFASLCAWFVNDRLGRRWSLFIFNAFIFLGSVLQTIPASGSLALIYAGRAIAGFGVGGVSSIAPGFVAECSPANARGRITGLFQIVVALGVLLSYFTNYGVSKHIAQSDPRIHRVPFGLQLVPSGLMAIGLIFVKESPRWLARKGKREQSLKNLAFLRRKPVHDDEVILEFAEIEASAKEEIEGRFTLFQALKQKGTPIRFLIAFGLFVFQQWAGQNSVNYFGPQIFQSIGYNGTTPALLATGVYGVVKFVATLVSVSFGIERFGRRWSLLGSAAGMGILFYILGALLKTYPPDVNATSPSSASKGMAGLLYIYCIAYSFGWGPVPWVVVSEIFNNRTRAHGVAFASATQWLFNFSLSQATPRMVTALGWKLFIFFASINMVMIVFSYLLPETKGKSLEEMDVLFGTIDASEQRQKVEQEERVIEHQLAADGENMLDYTADGGSSKGGSADDKDRHPVSTMTKDAAP</sequence>
<keyword evidence="12" id="KW-0762">Sugar transport</keyword>
<evidence type="ECO:0000256" key="9">
    <source>
        <dbReference type="SAM" id="MobiDB-lite"/>
    </source>
</evidence>
<dbReference type="InterPro" id="IPR003663">
    <property type="entry name" value="Sugar/inositol_transpt"/>
</dbReference>
<dbReference type="FunFam" id="1.20.1250.20:FF:000026">
    <property type="entry name" value="MFS quinate transporter QutD"/>
    <property type="match status" value="1"/>
</dbReference>
<evidence type="ECO:0000256" key="7">
    <source>
        <dbReference type="ARBA" id="ARBA00049119"/>
    </source>
</evidence>
<evidence type="ECO:0000256" key="3">
    <source>
        <dbReference type="ARBA" id="ARBA00022448"/>
    </source>
</evidence>
<feature type="region of interest" description="Disordered" evidence="9">
    <location>
        <begin position="503"/>
        <end position="537"/>
    </location>
</feature>
<keyword evidence="13" id="KW-1185">Reference proteome</keyword>
<dbReference type="Pfam" id="PF00083">
    <property type="entry name" value="Sugar_tr"/>
    <property type="match status" value="1"/>
</dbReference>
<gene>
    <name evidence="12" type="ORF">FA10DRAFT_269166</name>
</gene>